<evidence type="ECO:0000256" key="10">
    <source>
        <dbReference type="PROSITE-ProRule" id="PRU00042"/>
    </source>
</evidence>
<proteinExistence type="inferred from homology"/>
<name>A0A439D1H2_9PEZI</name>
<comment type="similarity">
    <text evidence="9">Belongs to the sal C2H2-type zinc-finger protein family.</text>
</comment>
<evidence type="ECO:0000256" key="1">
    <source>
        <dbReference type="ARBA" id="ARBA00004123"/>
    </source>
</evidence>
<dbReference type="InterPro" id="IPR051565">
    <property type="entry name" value="Sal_C2H2-zinc-finger"/>
</dbReference>
<evidence type="ECO:0000256" key="3">
    <source>
        <dbReference type="ARBA" id="ARBA00022737"/>
    </source>
</evidence>
<dbReference type="GO" id="GO:0000981">
    <property type="term" value="F:DNA-binding transcription factor activity, RNA polymerase II-specific"/>
    <property type="evidence" value="ECO:0007669"/>
    <property type="project" value="TreeGrafter"/>
</dbReference>
<evidence type="ECO:0000256" key="8">
    <source>
        <dbReference type="ARBA" id="ARBA00023242"/>
    </source>
</evidence>
<evidence type="ECO:0000259" key="12">
    <source>
        <dbReference type="PROSITE" id="PS50157"/>
    </source>
</evidence>
<dbReference type="Proteomes" id="UP000286045">
    <property type="component" value="Unassembled WGS sequence"/>
</dbReference>
<keyword evidence="7" id="KW-0804">Transcription</keyword>
<feature type="domain" description="C2H2-type" evidence="12">
    <location>
        <begin position="258"/>
        <end position="288"/>
    </location>
</feature>
<keyword evidence="4 10" id="KW-0863">Zinc-finger</keyword>
<dbReference type="PROSITE" id="PS50157">
    <property type="entry name" value="ZINC_FINGER_C2H2_2"/>
    <property type="match status" value="2"/>
</dbReference>
<accession>A0A439D1H2</accession>
<feature type="compositionally biased region" description="Low complexity" evidence="11">
    <location>
        <begin position="70"/>
        <end position="83"/>
    </location>
</feature>
<gene>
    <name evidence="13" type="ORF">EKO27_g6800</name>
</gene>
<keyword evidence="2" id="KW-0479">Metal-binding</keyword>
<dbReference type="PANTHER" id="PTHR23233:SF84">
    <property type="entry name" value="FI23031P1"/>
    <property type="match status" value="1"/>
</dbReference>
<dbReference type="GO" id="GO:0005634">
    <property type="term" value="C:nucleus"/>
    <property type="evidence" value="ECO:0007669"/>
    <property type="project" value="UniProtKB-SubCell"/>
</dbReference>
<keyword evidence="14" id="KW-1185">Reference proteome</keyword>
<dbReference type="GO" id="GO:0008270">
    <property type="term" value="F:zinc ion binding"/>
    <property type="evidence" value="ECO:0007669"/>
    <property type="project" value="UniProtKB-KW"/>
</dbReference>
<dbReference type="SMART" id="SM00355">
    <property type="entry name" value="ZnF_C2H2"/>
    <property type="match status" value="2"/>
</dbReference>
<evidence type="ECO:0000256" key="5">
    <source>
        <dbReference type="ARBA" id="ARBA00022833"/>
    </source>
</evidence>
<dbReference type="FunFam" id="3.30.160.60:FF:000176">
    <property type="entry name" value="zinc finger protein 70"/>
    <property type="match status" value="1"/>
</dbReference>
<dbReference type="SUPFAM" id="SSF57667">
    <property type="entry name" value="beta-beta-alpha zinc fingers"/>
    <property type="match status" value="1"/>
</dbReference>
<dbReference type="AlphaFoldDB" id="A0A439D1H2"/>
<evidence type="ECO:0000313" key="13">
    <source>
        <dbReference type="EMBL" id="RWA08305.1"/>
    </source>
</evidence>
<feature type="compositionally biased region" description="Low complexity" evidence="11">
    <location>
        <begin position="47"/>
        <end position="62"/>
    </location>
</feature>
<feature type="compositionally biased region" description="Polar residues" evidence="11">
    <location>
        <begin position="89"/>
        <end position="103"/>
    </location>
</feature>
<dbReference type="Gene3D" id="3.30.160.60">
    <property type="entry name" value="Classic Zinc Finger"/>
    <property type="match status" value="2"/>
</dbReference>
<evidence type="ECO:0000256" key="11">
    <source>
        <dbReference type="SAM" id="MobiDB-lite"/>
    </source>
</evidence>
<dbReference type="PROSITE" id="PS00028">
    <property type="entry name" value="ZINC_FINGER_C2H2_1"/>
    <property type="match status" value="2"/>
</dbReference>
<keyword evidence="5" id="KW-0862">Zinc</keyword>
<feature type="domain" description="C2H2-type" evidence="12">
    <location>
        <begin position="230"/>
        <end position="257"/>
    </location>
</feature>
<dbReference type="GO" id="GO:0000978">
    <property type="term" value="F:RNA polymerase II cis-regulatory region sequence-specific DNA binding"/>
    <property type="evidence" value="ECO:0007669"/>
    <property type="project" value="TreeGrafter"/>
</dbReference>
<sequence>MATAVYANQPGAHYGYPQPPPSPPMDETSKCSLPSISNLLVMADAGSPTSEQSPQSQTAPSTKAETRPNSSHYSSSAPSRAALPPTPPMSTDASFEGYNSPSAKSLTQVPVMAGTANYYYETTPPVEDVHRQHINPVVSRLPMQSQSYAPQAFAPSYLNQPAMPAYYASSLPTTQPQISGLFYQRPLPQSFPPLPVTVSLTPSSGANPWQHHHYISPSSAASFPQSQDRYICQTCNKAFSRPSSLRIHSHSHTGEKPFKCPHASCGKAFSVRSNMKRHERGCHSFESSNSSLR</sequence>
<evidence type="ECO:0000256" key="4">
    <source>
        <dbReference type="ARBA" id="ARBA00022771"/>
    </source>
</evidence>
<dbReference type="EMBL" id="RYZI01000207">
    <property type="protein sequence ID" value="RWA08305.1"/>
    <property type="molecule type" value="Genomic_DNA"/>
</dbReference>
<dbReference type="InterPro" id="IPR013087">
    <property type="entry name" value="Znf_C2H2_type"/>
</dbReference>
<dbReference type="FunFam" id="3.30.160.60:FF:000060">
    <property type="entry name" value="zinc finger protein 436"/>
    <property type="match status" value="1"/>
</dbReference>
<evidence type="ECO:0000256" key="9">
    <source>
        <dbReference type="ARBA" id="ARBA00038474"/>
    </source>
</evidence>
<dbReference type="Pfam" id="PF00096">
    <property type="entry name" value="zf-C2H2"/>
    <property type="match status" value="2"/>
</dbReference>
<keyword evidence="8" id="KW-0539">Nucleus</keyword>
<dbReference type="PANTHER" id="PTHR23233">
    <property type="entry name" value="SAL-LIKE PROTEIN"/>
    <property type="match status" value="1"/>
</dbReference>
<keyword evidence="6" id="KW-0805">Transcription regulation</keyword>
<evidence type="ECO:0000256" key="2">
    <source>
        <dbReference type="ARBA" id="ARBA00022723"/>
    </source>
</evidence>
<dbReference type="InterPro" id="IPR036236">
    <property type="entry name" value="Znf_C2H2_sf"/>
</dbReference>
<keyword evidence="3" id="KW-0677">Repeat</keyword>
<dbReference type="STRING" id="363999.A0A439D1H2"/>
<comment type="subcellular location">
    <subcellularLocation>
        <location evidence="1">Nucleus</location>
    </subcellularLocation>
</comment>
<feature type="region of interest" description="Disordered" evidence="11">
    <location>
        <begin position="1"/>
        <end position="103"/>
    </location>
</feature>
<evidence type="ECO:0000256" key="7">
    <source>
        <dbReference type="ARBA" id="ARBA00023163"/>
    </source>
</evidence>
<evidence type="ECO:0000313" key="14">
    <source>
        <dbReference type="Proteomes" id="UP000286045"/>
    </source>
</evidence>
<evidence type="ECO:0000256" key="6">
    <source>
        <dbReference type="ARBA" id="ARBA00023015"/>
    </source>
</evidence>
<comment type="caution">
    <text evidence="13">The sequence shown here is derived from an EMBL/GenBank/DDBJ whole genome shotgun (WGS) entry which is preliminary data.</text>
</comment>
<reference evidence="13 14" key="1">
    <citation type="submission" date="2018-12" db="EMBL/GenBank/DDBJ databases">
        <title>Draft genome sequence of Xylaria grammica IHI A82.</title>
        <authorList>
            <person name="Buettner E."/>
            <person name="Kellner H."/>
        </authorList>
    </citation>
    <scope>NUCLEOTIDE SEQUENCE [LARGE SCALE GENOMIC DNA]</scope>
    <source>
        <strain evidence="13 14">IHI A82</strain>
    </source>
</reference>
<organism evidence="13 14">
    <name type="scientific">Xylaria grammica</name>
    <dbReference type="NCBI Taxonomy" id="363999"/>
    <lineage>
        <taxon>Eukaryota</taxon>
        <taxon>Fungi</taxon>
        <taxon>Dikarya</taxon>
        <taxon>Ascomycota</taxon>
        <taxon>Pezizomycotina</taxon>
        <taxon>Sordariomycetes</taxon>
        <taxon>Xylariomycetidae</taxon>
        <taxon>Xylariales</taxon>
        <taxon>Xylariaceae</taxon>
        <taxon>Xylaria</taxon>
    </lineage>
</organism>
<protein>
    <recommendedName>
        <fullName evidence="12">C2H2-type domain-containing protein</fullName>
    </recommendedName>
</protein>